<gene>
    <name evidence="1" type="ORF">AG1IA_05288</name>
</gene>
<evidence type="ECO:0000313" key="1">
    <source>
        <dbReference type="EMBL" id="ELU40672.1"/>
    </source>
</evidence>
<dbReference type="InterPro" id="IPR053169">
    <property type="entry name" value="MUG_Protein"/>
</dbReference>
<dbReference type="AlphaFoldDB" id="L8WV48"/>
<dbReference type="OMA" id="GVFWRSE"/>
<comment type="caution">
    <text evidence="1">The sequence shown here is derived from an EMBL/GenBank/DDBJ whole genome shotgun (WGS) entry which is preliminary data.</text>
</comment>
<dbReference type="Proteomes" id="UP000011668">
    <property type="component" value="Unassembled WGS sequence"/>
</dbReference>
<dbReference type="EMBL" id="AFRT01001360">
    <property type="protein sequence ID" value="ELU40672.1"/>
    <property type="molecule type" value="Genomic_DNA"/>
</dbReference>
<name>L8WV48_THACA</name>
<dbReference type="InterPro" id="IPR008928">
    <property type="entry name" value="6-hairpin_glycosidase_sf"/>
</dbReference>
<sequence>MVQRNDGVSARYGRFVSAVDLGVPLSWRNARTLLKLRNVNANAISDNIKQYVNYDNYELNGLGYWGSANTWSAMALKDKATGNQANRGIVSDALGNNIYWHPHYYKYEYNDDAMWWGTANIYAYRAYKDNVLLGYAVDNWNEVSKYVVTAAHAAAGKHPLKTGTLKGTCGGTTMAGGVFWRTTANDMGMNAITTGLYMTLSAYLAEATGDSKYTNAAILSANWIKNHRYSTSAKIVLDSINSADCTTSADSFTFTYNSGKFVEGLAVLKDVTKDAQWTNLSVLKRLLSNHWQGSDGIITEGQDGDLNTNNDGRIFKAVFLRGLTEVFQRSVADNNLRILIHSYVDVQYNALLDLASNGASYGVVWHGPYFGPTSWGQNAAVDVLVAAIVSSFDDPDSKGALEWWDRLELRGPKPTSCLRTLTGWHQFQSLGLAFVWDGFELRAARSLKYNQLDAASASLGLLDYSGSAADLGVPLSWIKFYNERPLEERQKIAQAAVGWLTDNIRQYLDKKTYEFNGLGYWVSANTYSAIALKDKITGTETNRKLVSAALKNHPHFYKYDFNDDALQITRTQAQAGKHPLKKDTIRATCDGHNTTAGGVFWVSGWPGHIIKESGSADIKSPKKTGADDKEMNTITTSLYLTLSAYLWDITKDANKYSTPAILAAEWITNNRYDWKKRLALDSLSPMDCTTSPDSWMFTYNSGKYLEGLSTLARLTNASKWHDQVCGRLIETANAAIKARAWQGDDGIITEGQGGDLNKNDDARGFKAVFIRALHKLFHDTNNRDLQILIHSYVDVQYNALLDLSSNGTSYGVVWHGPYNGPTPWGQNAALDVLVSAIGAN</sequence>
<dbReference type="PANTHER" id="PTHR47791">
    <property type="entry name" value="MEIOTICALLY UP-REGULATED GENE 191 PROTEIN"/>
    <property type="match status" value="1"/>
</dbReference>
<evidence type="ECO:0000313" key="2">
    <source>
        <dbReference type="Proteomes" id="UP000011668"/>
    </source>
</evidence>
<organism evidence="1 2">
    <name type="scientific">Thanatephorus cucumeris (strain AG1-IA)</name>
    <name type="common">Rice sheath blight fungus</name>
    <name type="synonym">Rhizoctonia solani</name>
    <dbReference type="NCBI Taxonomy" id="983506"/>
    <lineage>
        <taxon>Eukaryota</taxon>
        <taxon>Fungi</taxon>
        <taxon>Dikarya</taxon>
        <taxon>Basidiomycota</taxon>
        <taxon>Agaricomycotina</taxon>
        <taxon>Agaricomycetes</taxon>
        <taxon>Cantharellales</taxon>
        <taxon>Ceratobasidiaceae</taxon>
        <taxon>Rhizoctonia</taxon>
        <taxon>Rhizoctonia solani AG-1</taxon>
    </lineage>
</organism>
<dbReference type="Pfam" id="PF03663">
    <property type="entry name" value="Glyco_hydro_76"/>
    <property type="match status" value="2"/>
</dbReference>
<dbReference type="PANTHER" id="PTHR47791:SF3">
    <property type="entry name" value="MEIOTICALLY UP-REGULATED GENE 191 PROTEIN"/>
    <property type="match status" value="1"/>
</dbReference>
<dbReference type="OrthoDB" id="9984024at2759"/>
<accession>L8WV48</accession>
<proteinExistence type="predicted"/>
<dbReference type="SUPFAM" id="SSF48208">
    <property type="entry name" value="Six-hairpin glycosidases"/>
    <property type="match status" value="2"/>
</dbReference>
<dbReference type="HOGENOM" id="CLU_338640_0_0_1"/>
<dbReference type="STRING" id="983506.L8WV48"/>
<protein>
    <submittedName>
        <fullName evidence="1">Endo-1,6-alpha-mannosidase</fullName>
    </submittedName>
</protein>
<dbReference type="GO" id="GO:0005975">
    <property type="term" value="P:carbohydrate metabolic process"/>
    <property type="evidence" value="ECO:0007669"/>
    <property type="project" value="InterPro"/>
</dbReference>
<keyword evidence="2" id="KW-1185">Reference proteome</keyword>
<reference evidence="1 2" key="1">
    <citation type="journal article" date="2013" name="Nat. Commun.">
        <title>The evolution and pathogenic mechanisms of the rice sheath blight pathogen.</title>
        <authorList>
            <person name="Zheng A."/>
            <person name="Lin R."/>
            <person name="Xu L."/>
            <person name="Qin P."/>
            <person name="Tang C."/>
            <person name="Ai P."/>
            <person name="Zhang D."/>
            <person name="Liu Y."/>
            <person name="Sun Z."/>
            <person name="Feng H."/>
            <person name="Wang Y."/>
            <person name="Chen Y."/>
            <person name="Liang X."/>
            <person name="Fu R."/>
            <person name="Li Q."/>
            <person name="Zhang J."/>
            <person name="Yu X."/>
            <person name="Xie Z."/>
            <person name="Ding L."/>
            <person name="Guan P."/>
            <person name="Tang J."/>
            <person name="Liang Y."/>
            <person name="Wang S."/>
            <person name="Deng Q."/>
            <person name="Li S."/>
            <person name="Zhu J."/>
            <person name="Wang L."/>
            <person name="Liu H."/>
            <person name="Li P."/>
        </authorList>
    </citation>
    <scope>NUCLEOTIDE SEQUENCE [LARGE SCALE GENOMIC DNA]</scope>
    <source>
        <strain evidence="2">AG-1 IA</strain>
    </source>
</reference>
<dbReference type="InterPro" id="IPR005198">
    <property type="entry name" value="Glyco_hydro_76"/>
</dbReference>
<dbReference type="Gene3D" id="1.50.10.20">
    <property type="match status" value="2"/>
</dbReference>